<dbReference type="EMBL" id="ON649699">
    <property type="protein sequence ID" value="UVF62341.1"/>
    <property type="molecule type" value="Genomic_DNA"/>
</dbReference>
<dbReference type="Proteomes" id="UP001156919">
    <property type="component" value="Segment"/>
</dbReference>
<evidence type="ECO:0000313" key="2">
    <source>
        <dbReference type="EMBL" id="UVF62341.1"/>
    </source>
</evidence>
<sequence length="78" mass="8750">MSEVDYGIILAQILVPTLGSVIAVWKIGNRIKEALCLQLNNLTIEYRTHAGISQDKIREFDVLKELLTNVIIKNGLKT</sequence>
<keyword evidence="1" id="KW-0812">Transmembrane</keyword>
<organism evidence="2 3">
    <name type="scientific">Nitrososphaeria virus YSH_462411</name>
    <dbReference type="NCBI Taxonomy" id="3071321"/>
    <lineage>
        <taxon>Viruses</taxon>
        <taxon>Duplodnaviria</taxon>
        <taxon>Heunggongvirae</taxon>
        <taxon>Uroviricota</taxon>
        <taxon>Caudoviricetes</taxon>
        <taxon>Juravirales</taxon>
        <taxon>Yangangviridae</taxon>
        <taxon>Nohelivirus</taxon>
        <taxon>Nohelivirus yangshanense</taxon>
    </lineage>
</organism>
<evidence type="ECO:0000313" key="3">
    <source>
        <dbReference type="Proteomes" id="UP001156919"/>
    </source>
</evidence>
<reference evidence="2 3" key="1">
    <citation type="submission" date="2022-05" db="EMBL/GenBank/DDBJ databases">
        <title>Diverse viruses of marine archaea discovered using metagenomics.</title>
        <authorList>
            <person name="Zhou Y."/>
        </authorList>
    </citation>
    <scope>NUCLEOTIDE SEQUENCE [LARGE SCALE GENOMIC DNA]</scope>
    <source>
        <strain evidence="2">YSH_462411</strain>
    </source>
</reference>
<name>A0A976UAJ7_9CAUD</name>
<keyword evidence="1" id="KW-1133">Transmembrane helix</keyword>
<proteinExistence type="predicted"/>
<keyword evidence="1" id="KW-0472">Membrane</keyword>
<keyword evidence="3" id="KW-1185">Reference proteome</keyword>
<feature type="transmembrane region" description="Helical" evidence="1">
    <location>
        <begin position="6"/>
        <end position="25"/>
    </location>
</feature>
<protein>
    <submittedName>
        <fullName evidence="2">Uncharacterized protein</fullName>
    </submittedName>
</protein>
<accession>A0A976UAJ7</accession>
<evidence type="ECO:0000256" key="1">
    <source>
        <dbReference type="SAM" id="Phobius"/>
    </source>
</evidence>